<dbReference type="InterPro" id="IPR010985">
    <property type="entry name" value="Ribbon_hlx_hlx"/>
</dbReference>
<feature type="domain" description="Arc-like DNA binding" evidence="1">
    <location>
        <begin position="2"/>
        <end position="43"/>
    </location>
</feature>
<name>A0A212KLW1_9PROT</name>
<sequence length="85" mass="10164">MARDDLHFRLRIPEELKARIEKSAAENNRSITAEIVSRLERSFDVVPEWEEAIGNLNDLWERVEGMDEMVREHDQILNPRKYDRD</sequence>
<protein>
    <recommendedName>
        <fullName evidence="1">Arc-like DNA binding domain-containing protein</fullName>
    </recommendedName>
</protein>
<dbReference type="SUPFAM" id="SSF47598">
    <property type="entry name" value="Ribbon-helix-helix"/>
    <property type="match status" value="1"/>
</dbReference>
<proteinExistence type="predicted"/>
<dbReference type="InterPro" id="IPR005569">
    <property type="entry name" value="Arc_DNA-bd_dom"/>
</dbReference>
<dbReference type="AlphaFoldDB" id="A0A212KLW1"/>
<dbReference type="EMBL" id="FLUO01000003">
    <property type="protein sequence ID" value="SBW12703.1"/>
    <property type="molecule type" value="Genomic_DNA"/>
</dbReference>
<organism evidence="2">
    <name type="scientific">uncultured Alphaproteobacteria bacterium</name>
    <dbReference type="NCBI Taxonomy" id="91750"/>
    <lineage>
        <taxon>Bacteria</taxon>
        <taxon>Pseudomonadati</taxon>
        <taxon>Pseudomonadota</taxon>
        <taxon>Alphaproteobacteria</taxon>
        <taxon>environmental samples</taxon>
    </lineage>
</organism>
<accession>A0A212KLW1</accession>
<dbReference type="Gene3D" id="1.10.1220.10">
    <property type="entry name" value="Met repressor-like"/>
    <property type="match status" value="1"/>
</dbReference>
<dbReference type="GO" id="GO:0003677">
    <property type="term" value="F:DNA binding"/>
    <property type="evidence" value="ECO:0007669"/>
    <property type="project" value="InterPro"/>
</dbReference>
<evidence type="ECO:0000259" key="1">
    <source>
        <dbReference type="Pfam" id="PF03869"/>
    </source>
</evidence>
<dbReference type="Pfam" id="PF03869">
    <property type="entry name" value="Arc"/>
    <property type="match status" value="1"/>
</dbReference>
<dbReference type="GO" id="GO:0006355">
    <property type="term" value="P:regulation of DNA-templated transcription"/>
    <property type="evidence" value="ECO:0007669"/>
    <property type="project" value="InterPro"/>
</dbReference>
<evidence type="ECO:0000313" key="2">
    <source>
        <dbReference type="EMBL" id="SBW12703.1"/>
    </source>
</evidence>
<reference evidence="2" key="1">
    <citation type="submission" date="2016-04" db="EMBL/GenBank/DDBJ databases">
        <authorList>
            <person name="Evans L.H."/>
            <person name="Alamgir A."/>
            <person name="Owens N."/>
            <person name="Weber N.D."/>
            <person name="Virtaneva K."/>
            <person name="Barbian K."/>
            <person name="Babar A."/>
            <person name="Rosenke K."/>
        </authorList>
    </citation>
    <scope>NUCLEOTIDE SEQUENCE</scope>
    <source>
        <strain evidence="2">86</strain>
    </source>
</reference>
<gene>
    <name evidence="2" type="ORF">KL86APRO_30194</name>
</gene>
<dbReference type="InterPro" id="IPR013321">
    <property type="entry name" value="Arc_rbn_hlx_hlx"/>
</dbReference>